<feature type="domain" description="SoxA A3" evidence="6">
    <location>
        <begin position="500"/>
        <end position="583"/>
    </location>
</feature>
<dbReference type="InterPro" id="IPR023753">
    <property type="entry name" value="FAD/NAD-binding_dom"/>
</dbReference>
<proteinExistence type="inferred from homology"/>
<feature type="domain" description="Aminomethyltransferase C-terminal" evidence="5">
    <location>
        <begin position="889"/>
        <end position="974"/>
    </location>
</feature>
<dbReference type="InterPro" id="IPR006222">
    <property type="entry name" value="GCVT_N"/>
</dbReference>
<evidence type="ECO:0000259" key="5">
    <source>
        <dbReference type="Pfam" id="PF08669"/>
    </source>
</evidence>
<dbReference type="InterPro" id="IPR036188">
    <property type="entry name" value="FAD/NAD-bd_sf"/>
</dbReference>
<dbReference type="Gene3D" id="3.50.50.60">
    <property type="entry name" value="FAD/NAD(P)-binding domain"/>
    <property type="match status" value="1"/>
</dbReference>
<dbReference type="InterPro" id="IPR013977">
    <property type="entry name" value="GcvT_C"/>
</dbReference>
<dbReference type="Pfam" id="PF13510">
    <property type="entry name" value="Fer2_4"/>
    <property type="match status" value="1"/>
</dbReference>
<dbReference type="Pfam" id="PF01571">
    <property type="entry name" value="GCV_T"/>
    <property type="match status" value="1"/>
</dbReference>
<dbReference type="PANTHER" id="PTHR43757">
    <property type="entry name" value="AMINOMETHYLTRANSFERASE"/>
    <property type="match status" value="1"/>
</dbReference>
<dbReference type="GO" id="GO:0046653">
    <property type="term" value="P:tetrahydrofolate metabolic process"/>
    <property type="evidence" value="ECO:0007669"/>
    <property type="project" value="InterPro"/>
</dbReference>
<dbReference type="SUPFAM" id="SSF103025">
    <property type="entry name" value="Folate-binding domain"/>
    <property type="match status" value="1"/>
</dbReference>
<accession>A0AA42CDU5</accession>
<dbReference type="Pfam" id="PF17806">
    <property type="entry name" value="SO_alpha_A3"/>
    <property type="match status" value="1"/>
</dbReference>
<dbReference type="Proteomes" id="UP001165679">
    <property type="component" value="Unassembled WGS sequence"/>
</dbReference>
<evidence type="ECO:0000259" key="3">
    <source>
        <dbReference type="Pfam" id="PF01571"/>
    </source>
</evidence>
<keyword evidence="8" id="KW-1185">Reference proteome</keyword>
<feature type="domain" description="FAD/NAD(P)-binding" evidence="4">
    <location>
        <begin position="170"/>
        <end position="421"/>
    </location>
</feature>
<dbReference type="GO" id="GO:0008115">
    <property type="term" value="F:sarcosine oxidase activity"/>
    <property type="evidence" value="ECO:0007669"/>
    <property type="project" value="InterPro"/>
</dbReference>
<dbReference type="InterPro" id="IPR042204">
    <property type="entry name" value="2Fe-2S-bd_N"/>
</dbReference>
<comment type="similarity">
    <text evidence="1">Belongs to the GcvT family.</text>
</comment>
<dbReference type="Pfam" id="PF07992">
    <property type="entry name" value="Pyr_redox_2"/>
    <property type="match status" value="1"/>
</dbReference>
<dbReference type="InterPro" id="IPR027266">
    <property type="entry name" value="TrmE/GcvT-like"/>
</dbReference>
<dbReference type="GO" id="GO:0005829">
    <property type="term" value="C:cytosol"/>
    <property type="evidence" value="ECO:0007669"/>
    <property type="project" value="TreeGrafter"/>
</dbReference>
<dbReference type="PIRSF" id="PIRSF037980">
    <property type="entry name" value="SoxA"/>
    <property type="match status" value="1"/>
</dbReference>
<dbReference type="RefSeq" id="WP_264713007.1">
    <property type="nucleotide sequence ID" value="NZ_JAPDNT010000003.1"/>
</dbReference>
<reference evidence="7" key="2">
    <citation type="submission" date="2022-10" db="EMBL/GenBank/DDBJ databases">
        <authorList>
            <person name="Trinh H.N."/>
        </authorList>
    </citation>
    <scope>NUCLEOTIDE SEQUENCE</scope>
    <source>
        <strain evidence="7">RN2-1</strain>
    </source>
</reference>
<dbReference type="PANTHER" id="PTHR43757:SF2">
    <property type="entry name" value="AMINOMETHYLTRANSFERASE, MITOCHONDRIAL"/>
    <property type="match status" value="1"/>
</dbReference>
<dbReference type="Gene3D" id="3.30.1360.120">
    <property type="entry name" value="Probable tRNA modification gtpase trme, domain 1"/>
    <property type="match status" value="1"/>
</dbReference>
<dbReference type="NCBIfam" id="TIGR01372">
    <property type="entry name" value="soxA"/>
    <property type="match status" value="1"/>
</dbReference>
<dbReference type="Gene3D" id="3.10.20.440">
    <property type="entry name" value="2Fe-2S iron-sulphur cluster binding domain, sarcosine oxidase, alpha subunit, N-terminal domain"/>
    <property type="match status" value="1"/>
</dbReference>
<evidence type="ECO:0000259" key="4">
    <source>
        <dbReference type="Pfam" id="PF07992"/>
    </source>
</evidence>
<dbReference type="AlphaFoldDB" id="A0AA42CDU5"/>
<gene>
    <name evidence="7" type="ORF">OL599_07270</name>
</gene>
<dbReference type="SUPFAM" id="SSF101790">
    <property type="entry name" value="Aminomethyltransferase beta-barrel domain"/>
    <property type="match status" value="1"/>
</dbReference>
<dbReference type="SUPFAM" id="SSF51905">
    <property type="entry name" value="FAD/NAD(P)-binding domain"/>
    <property type="match status" value="1"/>
</dbReference>
<protein>
    <submittedName>
        <fullName evidence="7">Sarcosine oxidase subunit alpha family protein</fullName>
    </submittedName>
</protein>
<dbReference type="InterPro" id="IPR028896">
    <property type="entry name" value="GcvT/YgfZ/DmdA"/>
</dbReference>
<organism evidence="7 8">
    <name type="scientific">Limobrevibacterium gyesilva</name>
    <dbReference type="NCBI Taxonomy" id="2991712"/>
    <lineage>
        <taxon>Bacteria</taxon>
        <taxon>Pseudomonadati</taxon>
        <taxon>Pseudomonadota</taxon>
        <taxon>Alphaproteobacteria</taxon>
        <taxon>Acetobacterales</taxon>
        <taxon>Acetobacteraceae</taxon>
        <taxon>Limobrevibacterium</taxon>
    </lineage>
</organism>
<reference evidence="7" key="1">
    <citation type="submission" date="2022-09" db="EMBL/GenBank/DDBJ databases">
        <title>Rhodovastum sp. nov. RN2-1 isolated from soil in Seongnam, South Korea.</title>
        <authorList>
            <person name="Le N.T."/>
        </authorList>
    </citation>
    <scope>NUCLEOTIDE SEQUENCE</scope>
    <source>
        <strain evidence="7">RN2-1</strain>
    </source>
</reference>
<dbReference type="Pfam" id="PF08669">
    <property type="entry name" value="GCV_T_C"/>
    <property type="match status" value="1"/>
</dbReference>
<dbReference type="InterPro" id="IPR029043">
    <property type="entry name" value="GcvT/YgfZ_C"/>
</dbReference>
<dbReference type="PRINTS" id="PR00469">
    <property type="entry name" value="PNDRDTASEII"/>
</dbReference>
<evidence type="ECO:0000313" key="7">
    <source>
        <dbReference type="EMBL" id="MCW3474379.1"/>
    </source>
</evidence>
<name>A0AA42CDU5_9PROT</name>
<dbReference type="InterPro" id="IPR041117">
    <property type="entry name" value="SoxA_A3"/>
</dbReference>
<evidence type="ECO:0000256" key="1">
    <source>
        <dbReference type="ARBA" id="ARBA00008609"/>
    </source>
</evidence>
<dbReference type="InterPro" id="IPR006277">
    <property type="entry name" value="Sarcosine_oxidase_asu"/>
</dbReference>
<sequence length="982" mass="104658">MRRLPDGSRIARAAPVAFTWEGRPMQGLAGDTLASALLANGVRVVGRSFKYHRPRGIFGAWAEEPNAILDLSWQDRAGIARHDPNARATMVELLPGMAARGVNGWPSVERDVYGLIDLAHRFLPAGFYYKTFMAPDWHRYEPGIRRMAGLGRLHDSADPLRYETRHAHCDVLVVGGGPAGIAAARAAAASGLRVMLVDDRAAWGGSLLWQGGTIDDRPATEWVADSIAGLAEATLLPRTTVFGWYDHNALGLLERRTAAAAGWAEDRLWHVRARQVVLATGAIERPLVFPDNDRPGVMSAAAVLQYLREYAVLAGERVLVATNNDTAYDTVLALCAAGAAVTVADARTDPGPAARRAAEAGARIRAGSVVAGVGGRRGIRWAEVAPLASLSTRERLPADLVAVSGGWSPAVHLFSQSGGKLRWDEAEAAFLPATPRPGQHLAGALAGAASLAACLAGGHRAGLAAARALDRHVDLAPPRAPDTPAPAPIQALWHLPLRGTRQWIDFQNDVTVKDVALAAAENYASVEHLKRYTTLGMATDQGKTSNVNGLAALAAFTGREIPQVGTTTFRPPFVPVSLGAMAGLRHSALHTPIRHLPAHAEHLADGAEMREYGVWLRPACYPRAGETVAQAIQREAAAVRTQAGLFDGSSLGKIEVHGPDAAAFLNLIYYNEVATLKPGRIRYCLLLRETGTVLDDGVVARIAPDRYLLSPSSSHTGAVLAMLELWHQTEYPSLRVAFHDVTAAWATLAVSGPRSRDILRRLHTGIDLSDAALAHMSLAHGTIEDLPGRIARVSFTGERSYEISVPAGYGAALWQHLLTLGRDDGITPYGIESLSVLRAEKGYILIGTDSDGMTLPDDLGMSGPLRAKKVDFVGKRSLLTPDATRPDRRQFVGLLPADPGFVPAVGTHAVVQEGGARRSIGWITTSAHSPALGRSIALGMIERGRALADAGAEVELFHLGQASRAVVTAPCFHDPAGEKLHG</sequence>
<feature type="domain" description="GCVT N-terminal" evidence="3">
    <location>
        <begin position="599"/>
        <end position="863"/>
    </location>
</feature>
<dbReference type="EMBL" id="JAPDNT010000003">
    <property type="protein sequence ID" value="MCW3474379.1"/>
    <property type="molecule type" value="Genomic_DNA"/>
</dbReference>
<evidence type="ECO:0000256" key="2">
    <source>
        <dbReference type="ARBA" id="ARBA00023002"/>
    </source>
</evidence>
<evidence type="ECO:0000259" key="6">
    <source>
        <dbReference type="Pfam" id="PF17806"/>
    </source>
</evidence>
<keyword evidence="2" id="KW-0560">Oxidoreductase</keyword>
<comment type="caution">
    <text evidence="7">The sequence shown here is derived from an EMBL/GenBank/DDBJ whole genome shotgun (WGS) entry which is preliminary data.</text>
</comment>
<dbReference type="PRINTS" id="PR00368">
    <property type="entry name" value="FADPNR"/>
</dbReference>
<evidence type="ECO:0000313" key="8">
    <source>
        <dbReference type="Proteomes" id="UP001165679"/>
    </source>
</evidence>